<gene>
    <name evidence="10" type="ORF">ACFPYJ_04965</name>
</gene>
<keyword evidence="3" id="KW-0547">Nucleotide-binding</keyword>
<dbReference type="InterPro" id="IPR003439">
    <property type="entry name" value="ABC_transporter-like_ATP-bd"/>
</dbReference>
<dbReference type="PANTHER" id="PTHR43394:SF1">
    <property type="entry name" value="ATP-BINDING CASSETTE SUB-FAMILY B MEMBER 10, MITOCHONDRIAL"/>
    <property type="match status" value="1"/>
</dbReference>
<dbReference type="CDD" id="cd18545">
    <property type="entry name" value="ABC_6TM_YknV_like"/>
    <property type="match status" value="1"/>
</dbReference>
<comment type="caution">
    <text evidence="10">The sequence shown here is derived from an EMBL/GenBank/DDBJ whole genome shotgun (WGS) entry which is preliminary data.</text>
</comment>
<dbReference type="InterPro" id="IPR027417">
    <property type="entry name" value="P-loop_NTPase"/>
</dbReference>
<feature type="domain" description="ABC transmembrane type-1" evidence="9">
    <location>
        <begin position="38"/>
        <end position="321"/>
    </location>
</feature>
<feature type="transmembrane region" description="Helical" evidence="7">
    <location>
        <begin position="72"/>
        <end position="95"/>
    </location>
</feature>
<keyword evidence="11" id="KW-1185">Reference proteome</keyword>
<dbReference type="InterPro" id="IPR036640">
    <property type="entry name" value="ABC1_TM_sf"/>
</dbReference>
<evidence type="ECO:0000256" key="4">
    <source>
        <dbReference type="ARBA" id="ARBA00022840"/>
    </source>
</evidence>
<feature type="transmembrane region" description="Helical" evidence="7">
    <location>
        <begin position="262"/>
        <end position="282"/>
    </location>
</feature>
<dbReference type="InterPro" id="IPR003593">
    <property type="entry name" value="AAA+_ATPase"/>
</dbReference>
<dbReference type="InterPro" id="IPR039421">
    <property type="entry name" value="Type_1_exporter"/>
</dbReference>
<evidence type="ECO:0000256" key="2">
    <source>
        <dbReference type="ARBA" id="ARBA00022692"/>
    </source>
</evidence>
<evidence type="ECO:0000313" key="10">
    <source>
        <dbReference type="EMBL" id="MFC5648485.1"/>
    </source>
</evidence>
<dbReference type="RefSeq" id="WP_379186941.1">
    <property type="nucleotide sequence ID" value="NZ_JBHSOW010000016.1"/>
</dbReference>
<sequence length="604" mass="68419">MSQVEWDSGDELEEKPFNREYMKRLFKYVLPYRRVLTVVVVIVLLNMAISLAEPLLIRAIIDKGIGLGNPNFHVIHWIGFTLLAMRLAGWLFGYWHTRLINFTGQRILFDLRQQLFNHLQTLSFRFFDGRPAGKIMSRITNDTNAIGELINGGLITIVMEVTHLVGIVAILLWMDWKLALLSFITMPLLYFIVGKMQPKIEGSWSRSRKTMSAINGNVNETIQGIRVIQAFSRQRVNNERFQTLNTNNKAAFMRAITLESTVWPAVEMIGMIGTCIVLWFGAREVMNDQLTLGFIMAFINYLWRFWGPLSALSKVYSQVLSAMASAERIFEVLDTDPEVKDQSNAKPLKKIQGEVVFDNVSFRYGEDKPEVLHGVNLTIKPGQRVALVGPTGAGKSTIVNLLMRFYDATGGRIIIDGQDVKDVTLESLRRQMGIVLQDSFIFSGTIEENLRYGNEDASDEELKRAATSVRIDKFVSQFAEGYETQVEERGSKLSVGQRQLLAFGRVLLSDPRILILDEATSSVDTETEQHIQSALQTVLEGRTAFIIAHRLSTIRDADLILVVQDGRISEQGTHDELMKKDGLYRKLYMTQFEMQQSLTLQTGA</sequence>
<evidence type="ECO:0000259" key="8">
    <source>
        <dbReference type="PROSITE" id="PS50893"/>
    </source>
</evidence>
<dbReference type="Gene3D" id="3.40.50.300">
    <property type="entry name" value="P-loop containing nucleotide triphosphate hydrolases"/>
    <property type="match status" value="1"/>
</dbReference>
<dbReference type="Pfam" id="PF00664">
    <property type="entry name" value="ABC_membrane"/>
    <property type="match status" value="1"/>
</dbReference>
<organism evidence="10 11">
    <name type="scientific">Paenibacillus solisilvae</name>
    <dbReference type="NCBI Taxonomy" id="2486751"/>
    <lineage>
        <taxon>Bacteria</taxon>
        <taxon>Bacillati</taxon>
        <taxon>Bacillota</taxon>
        <taxon>Bacilli</taxon>
        <taxon>Bacillales</taxon>
        <taxon>Paenibacillaceae</taxon>
        <taxon>Paenibacillus</taxon>
    </lineage>
</organism>
<dbReference type="Gene3D" id="1.20.1560.10">
    <property type="entry name" value="ABC transporter type 1, transmembrane domain"/>
    <property type="match status" value="1"/>
</dbReference>
<keyword evidence="5 7" id="KW-1133">Transmembrane helix</keyword>
<dbReference type="SUPFAM" id="SSF90123">
    <property type="entry name" value="ABC transporter transmembrane region"/>
    <property type="match status" value="1"/>
</dbReference>
<evidence type="ECO:0000256" key="3">
    <source>
        <dbReference type="ARBA" id="ARBA00022741"/>
    </source>
</evidence>
<evidence type="ECO:0000256" key="1">
    <source>
        <dbReference type="ARBA" id="ARBA00004651"/>
    </source>
</evidence>
<comment type="subcellular location">
    <subcellularLocation>
        <location evidence="1">Cell membrane</location>
        <topology evidence="1">Multi-pass membrane protein</topology>
    </subcellularLocation>
</comment>
<reference evidence="11" key="1">
    <citation type="journal article" date="2019" name="Int. J. Syst. Evol. Microbiol.">
        <title>The Global Catalogue of Microorganisms (GCM) 10K type strain sequencing project: providing services to taxonomists for standard genome sequencing and annotation.</title>
        <authorList>
            <consortium name="The Broad Institute Genomics Platform"/>
            <consortium name="The Broad Institute Genome Sequencing Center for Infectious Disease"/>
            <person name="Wu L."/>
            <person name="Ma J."/>
        </authorList>
    </citation>
    <scope>NUCLEOTIDE SEQUENCE [LARGE SCALE GENOMIC DNA]</scope>
    <source>
        <strain evidence="11">CGMCC 1.3240</strain>
    </source>
</reference>
<evidence type="ECO:0000256" key="5">
    <source>
        <dbReference type="ARBA" id="ARBA00022989"/>
    </source>
</evidence>
<dbReference type="SMART" id="SM00382">
    <property type="entry name" value="AAA"/>
    <property type="match status" value="1"/>
</dbReference>
<dbReference type="Proteomes" id="UP001596047">
    <property type="component" value="Unassembled WGS sequence"/>
</dbReference>
<dbReference type="SUPFAM" id="SSF52540">
    <property type="entry name" value="P-loop containing nucleoside triphosphate hydrolases"/>
    <property type="match status" value="1"/>
</dbReference>
<keyword evidence="6 7" id="KW-0472">Membrane</keyword>
<dbReference type="PANTHER" id="PTHR43394">
    <property type="entry name" value="ATP-DEPENDENT PERMEASE MDL1, MITOCHONDRIAL"/>
    <property type="match status" value="1"/>
</dbReference>
<dbReference type="PROSITE" id="PS50929">
    <property type="entry name" value="ABC_TM1F"/>
    <property type="match status" value="1"/>
</dbReference>
<dbReference type="GO" id="GO:0005524">
    <property type="term" value="F:ATP binding"/>
    <property type="evidence" value="ECO:0007669"/>
    <property type="project" value="UniProtKB-KW"/>
</dbReference>
<dbReference type="InterPro" id="IPR011527">
    <property type="entry name" value="ABC1_TM_dom"/>
</dbReference>
<dbReference type="InterPro" id="IPR017871">
    <property type="entry name" value="ABC_transporter-like_CS"/>
</dbReference>
<dbReference type="EMBL" id="JBHSOW010000016">
    <property type="protein sequence ID" value="MFC5648485.1"/>
    <property type="molecule type" value="Genomic_DNA"/>
</dbReference>
<dbReference type="PROSITE" id="PS50893">
    <property type="entry name" value="ABC_TRANSPORTER_2"/>
    <property type="match status" value="1"/>
</dbReference>
<accession>A0ABW0VSD3</accession>
<feature type="transmembrane region" description="Helical" evidence="7">
    <location>
        <begin position="32"/>
        <end position="52"/>
    </location>
</feature>
<evidence type="ECO:0000256" key="6">
    <source>
        <dbReference type="ARBA" id="ARBA00023136"/>
    </source>
</evidence>
<proteinExistence type="predicted"/>
<dbReference type="PROSITE" id="PS00211">
    <property type="entry name" value="ABC_TRANSPORTER_1"/>
    <property type="match status" value="1"/>
</dbReference>
<feature type="transmembrane region" description="Helical" evidence="7">
    <location>
        <begin position="178"/>
        <end position="196"/>
    </location>
</feature>
<feature type="domain" description="ABC transporter" evidence="8">
    <location>
        <begin position="355"/>
        <end position="590"/>
    </location>
</feature>
<feature type="transmembrane region" description="Helical" evidence="7">
    <location>
        <begin position="149"/>
        <end position="172"/>
    </location>
</feature>
<keyword evidence="4 10" id="KW-0067">ATP-binding</keyword>
<protein>
    <submittedName>
        <fullName evidence="10">ABC transporter ATP-binding protein</fullName>
    </submittedName>
</protein>
<evidence type="ECO:0000313" key="11">
    <source>
        <dbReference type="Proteomes" id="UP001596047"/>
    </source>
</evidence>
<evidence type="ECO:0000259" key="9">
    <source>
        <dbReference type="PROSITE" id="PS50929"/>
    </source>
</evidence>
<dbReference type="Pfam" id="PF00005">
    <property type="entry name" value="ABC_tran"/>
    <property type="match status" value="1"/>
</dbReference>
<evidence type="ECO:0000256" key="7">
    <source>
        <dbReference type="SAM" id="Phobius"/>
    </source>
</evidence>
<name>A0ABW0VSD3_9BACL</name>
<keyword evidence="2 7" id="KW-0812">Transmembrane</keyword>